<sequence>MIDICRENRVRFFLILKNFLVFKFKLDPPEQVVVLSEFPRVNTKIQKFKIRQDLKNNKLKIW</sequence>
<keyword evidence="2" id="KW-1185">Reference proteome</keyword>
<organism evidence="1 2">
    <name type="scientific">Meloidogyne enterolobii</name>
    <name type="common">Root-knot nematode worm</name>
    <name type="synonym">Meloidogyne mayaguensis</name>
    <dbReference type="NCBI Taxonomy" id="390850"/>
    <lineage>
        <taxon>Eukaryota</taxon>
        <taxon>Metazoa</taxon>
        <taxon>Ecdysozoa</taxon>
        <taxon>Nematoda</taxon>
        <taxon>Chromadorea</taxon>
        <taxon>Rhabditida</taxon>
        <taxon>Tylenchina</taxon>
        <taxon>Tylenchomorpha</taxon>
        <taxon>Tylenchoidea</taxon>
        <taxon>Meloidogynidae</taxon>
        <taxon>Meloidogyninae</taxon>
        <taxon>Meloidogyne</taxon>
    </lineage>
</organism>
<evidence type="ECO:0000313" key="1">
    <source>
        <dbReference type="EMBL" id="CAK5043408.1"/>
    </source>
</evidence>
<dbReference type="Proteomes" id="UP001497535">
    <property type="component" value="Unassembled WGS sequence"/>
</dbReference>
<comment type="caution">
    <text evidence="1">The sequence shown here is derived from an EMBL/GenBank/DDBJ whole genome shotgun (WGS) entry which is preliminary data.</text>
</comment>
<protein>
    <submittedName>
        <fullName evidence="1">Uncharacterized protein</fullName>
    </submittedName>
</protein>
<dbReference type="EMBL" id="CAVMJV010000011">
    <property type="protein sequence ID" value="CAK5043408.1"/>
    <property type="molecule type" value="Genomic_DNA"/>
</dbReference>
<proteinExistence type="predicted"/>
<gene>
    <name evidence="1" type="ORF">MENTE1834_LOCUS11121</name>
</gene>
<reference evidence="1" key="1">
    <citation type="submission" date="2023-11" db="EMBL/GenBank/DDBJ databases">
        <authorList>
            <person name="Poullet M."/>
        </authorList>
    </citation>
    <scope>NUCLEOTIDE SEQUENCE</scope>
    <source>
        <strain evidence="1">E1834</strain>
    </source>
</reference>
<accession>A0ACB0YEJ5</accession>
<evidence type="ECO:0000313" key="2">
    <source>
        <dbReference type="Proteomes" id="UP001497535"/>
    </source>
</evidence>
<name>A0ACB0YEJ5_MELEN</name>